<name>A0A9W6UFA0_9STRA</name>
<dbReference type="Proteomes" id="UP001165083">
    <property type="component" value="Unassembled WGS sequence"/>
</dbReference>
<protein>
    <submittedName>
        <fullName evidence="1">Unnamed protein product</fullName>
    </submittedName>
</protein>
<comment type="caution">
    <text evidence="1">The sequence shown here is derived from an EMBL/GenBank/DDBJ whole genome shotgun (WGS) entry which is preliminary data.</text>
</comment>
<accession>A0A9W6UFA0</accession>
<reference evidence="1" key="1">
    <citation type="submission" date="2023-04" db="EMBL/GenBank/DDBJ databases">
        <title>Phytophthora lilii NBRC 32176.</title>
        <authorList>
            <person name="Ichikawa N."/>
            <person name="Sato H."/>
            <person name="Tonouchi N."/>
        </authorList>
    </citation>
    <scope>NUCLEOTIDE SEQUENCE</scope>
    <source>
        <strain evidence="1">NBRC 32176</strain>
    </source>
</reference>
<keyword evidence="2" id="KW-1185">Reference proteome</keyword>
<sequence>MARMAWFQLVDVRGEAFNSTTPAKAPVKDNDDVEDFRTAVKTKCSNNLASVDASDLIVYESQAAFAAEQPLELDAKIGERGRNLRNLLLVKVPNFTRKRKLSEESILDQLEALQVAEVEFQLDALSDKQESENPIVMTPGLHTF</sequence>
<evidence type="ECO:0000313" key="1">
    <source>
        <dbReference type="EMBL" id="GMF31609.1"/>
    </source>
</evidence>
<evidence type="ECO:0000313" key="2">
    <source>
        <dbReference type="Proteomes" id="UP001165083"/>
    </source>
</evidence>
<gene>
    <name evidence="1" type="ORF">Plil01_001351500</name>
</gene>
<dbReference type="EMBL" id="BSXW01000918">
    <property type="protein sequence ID" value="GMF31609.1"/>
    <property type="molecule type" value="Genomic_DNA"/>
</dbReference>
<dbReference type="AlphaFoldDB" id="A0A9W6UFA0"/>
<proteinExistence type="predicted"/>
<organism evidence="1 2">
    <name type="scientific">Phytophthora lilii</name>
    <dbReference type="NCBI Taxonomy" id="2077276"/>
    <lineage>
        <taxon>Eukaryota</taxon>
        <taxon>Sar</taxon>
        <taxon>Stramenopiles</taxon>
        <taxon>Oomycota</taxon>
        <taxon>Peronosporomycetes</taxon>
        <taxon>Peronosporales</taxon>
        <taxon>Peronosporaceae</taxon>
        <taxon>Phytophthora</taxon>
    </lineage>
</organism>